<keyword evidence="4" id="KW-0949">S-adenosyl-L-methionine</keyword>
<dbReference type="InterPro" id="IPR001537">
    <property type="entry name" value="SpoU_MeTrfase"/>
</dbReference>
<evidence type="ECO:0000259" key="5">
    <source>
        <dbReference type="Pfam" id="PF00588"/>
    </source>
</evidence>
<evidence type="ECO:0000256" key="3">
    <source>
        <dbReference type="ARBA" id="ARBA00022679"/>
    </source>
</evidence>
<evidence type="ECO:0000256" key="2">
    <source>
        <dbReference type="ARBA" id="ARBA00022603"/>
    </source>
</evidence>
<protein>
    <submittedName>
        <fullName evidence="6">RNA methyltransferase</fullName>
    </submittedName>
</protein>
<proteinExistence type="inferred from homology"/>
<dbReference type="AlphaFoldDB" id="A0A372MG85"/>
<dbReference type="GO" id="GO:0002128">
    <property type="term" value="P:tRNA nucleoside ribose methylation"/>
    <property type="evidence" value="ECO:0007669"/>
    <property type="project" value="TreeGrafter"/>
</dbReference>
<gene>
    <name evidence="6" type="ORF">DYP60_07825</name>
</gene>
<dbReference type="OrthoDB" id="9806346at2"/>
<name>A0A372MG85_9SPIR</name>
<keyword evidence="2 6" id="KW-0489">Methyltransferase</keyword>
<dbReference type="InterPro" id="IPR004384">
    <property type="entry name" value="RNA_MeTrfase_TrmJ/LasT"/>
</dbReference>
<evidence type="ECO:0000313" key="6">
    <source>
        <dbReference type="EMBL" id="RFU94754.1"/>
    </source>
</evidence>
<dbReference type="PIRSF" id="PIRSF004808">
    <property type="entry name" value="LasT"/>
    <property type="match status" value="1"/>
</dbReference>
<evidence type="ECO:0000256" key="1">
    <source>
        <dbReference type="ARBA" id="ARBA00007228"/>
    </source>
</evidence>
<dbReference type="EMBL" id="QUWK01000007">
    <property type="protein sequence ID" value="RFU94754.1"/>
    <property type="molecule type" value="Genomic_DNA"/>
</dbReference>
<dbReference type="Proteomes" id="UP000264002">
    <property type="component" value="Unassembled WGS sequence"/>
</dbReference>
<dbReference type="InterPro" id="IPR029028">
    <property type="entry name" value="Alpha/beta_knot_MTases"/>
</dbReference>
<reference evidence="6 7" key="2">
    <citation type="submission" date="2018-09" db="EMBL/GenBank/DDBJ databases">
        <title>Genome of Sphaerochaeta halotolerans strain 4-11.</title>
        <authorList>
            <person name="Nazina T.N."/>
            <person name="Sokolova D.S."/>
        </authorList>
    </citation>
    <scope>NUCLEOTIDE SEQUENCE [LARGE SCALE GENOMIC DNA]</scope>
    <source>
        <strain evidence="6 7">4-11</strain>
    </source>
</reference>
<dbReference type="SUPFAM" id="SSF75217">
    <property type="entry name" value="alpha/beta knot"/>
    <property type="match status" value="1"/>
</dbReference>
<comment type="caution">
    <text evidence="6">The sequence shown here is derived from an EMBL/GenBank/DDBJ whole genome shotgun (WGS) entry which is preliminary data.</text>
</comment>
<organism evidence="6 7">
    <name type="scientific">Sphaerochaeta halotolerans</name>
    <dbReference type="NCBI Taxonomy" id="2293840"/>
    <lineage>
        <taxon>Bacteria</taxon>
        <taxon>Pseudomonadati</taxon>
        <taxon>Spirochaetota</taxon>
        <taxon>Spirochaetia</taxon>
        <taxon>Spirochaetales</taxon>
        <taxon>Sphaerochaetaceae</taxon>
        <taxon>Sphaerochaeta</taxon>
    </lineage>
</organism>
<accession>A0A372MG85</accession>
<evidence type="ECO:0000313" key="7">
    <source>
        <dbReference type="Proteomes" id="UP000264002"/>
    </source>
</evidence>
<dbReference type="GO" id="GO:0005829">
    <property type="term" value="C:cytosol"/>
    <property type="evidence" value="ECO:0007669"/>
    <property type="project" value="TreeGrafter"/>
</dbReference>
<dbReference type="GO" id="GO:0008173">
    <property type="term" value="F:RNA methyltransferase activity"/>
    <property type="evidence" value="ECO:0007669"/>
    <property type="project" value="InterPro"/>
</dbReference>
<evidence type="ECO:0000256" key="4">
    <source>
        <dbReference type="ARBA" id="ARBA00022691"/>
    </source>
</evidence>
<dbReference type="GO" id="GO:0003723">
    <property type="term" value="F:RNA binding"/>
    <property type="evidence" value="ECO:0007669"/>
    <property type="project" value="InterPro"/>
</dbReference>
<feature type="domain" description="tRNA/rRNA methyltransferase SpoU type" evidence="5">
    <location>
        <begin position="10"/>
        <end position="159"/>
    </location>
</feature>
<dbReference type="Gene3D" id="3.40.1280.10">
    <property type="match status" value="1"/>
</dbReference>
<keyword evidence="7" id="KW-1185">Reference proteome</keyword>
<keyword evidence="3 6" id="KW-0808">Transferase</keyword>
<dbReference type="RefSeq" id="WP_117330451.1">
    <property type="nucleotide sequence ID" value="NZ_QUWK01000007.1"/>
</dbReference>
<dbReference type="PANTHER" id="PTHR42786">
    <property type="entry name" value="TRNA/RRNA METHYLTRANSFERASE"/>
    <property type="match status" value="1"/>
</dbReference>
<dbReference type="PANTHER" id="PTHR42786:SF2">
    <property type="entry name" value="TRNA (CYTIDINE_URIDINE-2'-O-)-METHYLTRANSFERASE TRMJ"/>
    <property type="match status" value="1"/>
</dbReference>
<comment type="similarity">
    <text evidence="1">Belongs to the class IV-like SAM-binding methyltransferase superfamily. RNA methyltransferase TrmH family.</text>
</comment>
<dbReference type="InterPro" id="IPR029026">
    <property type="entry name" value="tRNA_m1G_MTases_N"/>
</dbReference>
<reference evidence="7" key="1">
    <citation type="submission" date="2018-08" db="EMBL/GenBank/DDBJ databases">
        <authorList>
            <person name="Grouzdev D.S."/>
            <person name="Krutkina M.S."/>
        </authorList>
    </citation>
    <scope>NUCLEOTIDE SEQUENCE [LARGE SCALE GENOMIC DNA]</scope>
    <source>
        <strain evidence="7">4-11</strain>
    </source>
</reference>
<dbReference type="Pfam" id="PF00588">
    <property type="entry name" value="SpoU_methylase"/>
    <property type="match status" value="1"/>
</dbReference>
<dbReference type="CDD" id="cd18093">
    <property type="entry name" value="SpoU-like_TrmJ"/>
    <property type="match status" value="1"/>
</dbReference>
<sequence>MDQQTNLDRIQIVLVDTQDGANIGATCRAMKTMGITHLALVGNREYDENRVRTLALHASDVWEQAKRFPLLKEALSGSVLSVAATRRRGKFRKHSSLNPTQLAEVVQKTGDGLISIVFGRESDGLTDDEVAMCSQVVTIPTSDQFPSLNLSQAVQIITYCLYDTIKTYPEGANPVTQDRCEEAALKASEALDEIGYFKLGQEKLWTFRFLRDVFVRSALTESEIQKMEKVFVKMARIKAYKNTDYDE</sequence>